<dbReference type="Pfam" id="PF01467">
    <property type="entry name" value="CTP_transf_like"/>
    <property type="match status" value="1"/>
</dbReference>
<accession>A0A1Q3ADS5</accession>
<dbReference type="FunFam" id="3.40.50.620:FF:000089">
    <property type="entry name" value="Bifunctional coenzyme A synthase"/>
    <property type="match status" value="1"/>
</dbReference>
<evidence type="ECO:0000313" key="3">
    <source>
        <dbReference type="Proteomes" id="UP000187013"/>
    </source>
</evidence>
<organism evidence="2 3">
    <name type="scientific">Zygosaccharomyces rouxii</name>
    <dbReference type="NCBI Taxonomy" id="4956"/>
    <lineage>
        <taxon>Eukaryota</taxon>
        <taxon>Fungi</taxon>
        <taxon>Dikarya</taxon>
        <taxon>Ascomycota</taxon>
        <taxon>Saccharomycotina</taxon>
        <taxon>Saccharomycetes</taxon>
        <taxon>Saccharomycetales</taxon>
        <taxon>Saccharomycetaceae</taxon>
        <taxon>Zygosaccharomyces</taxon>
    </lineage>
</organism>
<name>A0A1Q3ADS5_ZYGRO</name>
<comment type="caution">
    <text evidence="2">The sequence shown here is derived from an EMBL/GenBank/DDBJ whole genome shotgun (WGS) entry which is preliminary data.</text>
</comment>
<gene>
    <name evidence="2" type="ORF">ZYGR_0AK03020</name>
</gene>
<dbReference type="CDD" id="cd02164">
    <property type="entry name" value="PPAT_CoAS"/>
    <property type="match status" value="1"/>
</dbReference>
<dbReference type="AlphaFoldDB" id="A0A1Q3ADS5"/>
<evidence type="ECO:0000313" key="2">
    <source>
        <dbReference type="EMBL" id="GAV53800.1"/>
    </source>
</evidence>
<sequence length="288" mass="32455">MKVGILFHELGNLGTDSLTNLFAQLLGDLKLDAKSQLKIILTDTFRLSYNLDTALGRLYSSSRDYLLSKDLYSTSIDVLIQQFSVNDLQLDWLFVPEETYGCRFTHKNLRVFQQPKSNPCCEPLTDGPSDFEKYKVSALGGTFDHIHDGHKILLSMAAFITSSRLIVGVTDQDLLVNKKYREFLETVDQRCNNVKKFLALLKPTLKVEIVLIKDVCGPTGTVPDIEALVVSRETVQGGKLVNKTRIEKGLSELDISVVNVLGGNEEDGWREKLSSTELRKRDMETREH</sequence>
<proteinExistence type="predicted"/>
<dbReference type="NCBIfam" id="NF001985">
    <property type="entry name" value="PRK00777.1"/>
    <property type="match status" value="1"/>
</dbReference>
<dbReference type="Gene3D" id="3.40.50.620">
    <property type="entry name" value="HUPs"/>
    <property type="match status" value="1"/>
</dbReference>
<dbReference type="OrthoDB" id="330671at2759"/>
<dbReference type="GO" id="GO:0004140">
    <property type="term" value="F:dephospho-CoA kinase activity"/>
    <property type="evidence" value="ECO:0007669"/>
    <property type="project" value="TreeGrafter"/>
</dbReference>
<dbReference type="Proteomes" id="UP000187013">
    <property type="component" value="Unassembled WGS sequence"/>
</dbReference>
<dbReference type="PANTHER" id="PTHR10695">
    <property type="entry name" value="DEPHOSPHO-COA KINASE-RELATED"/>
    <property type="match status" value="1"/>
</dbReference>
<dbReference type="SUPFAM" id="SSF52374">
    <property type="entry name" value="Nucleotidylyl transferase"/>
    <property type="match status" value="1"/>
</dbReference>
<protein>
    <recommendedName>
        <fullName evidence="1">Cytidyltransferase-like domain-containing protein</fullName>
    </recommendedName>
</protein>
<dbReference type="InterPro" id="IPR004821">
    <property type="entry name" value="Cyt_trans-like"/>
</dbReference>
<feature type="domain" description="Cytidyltransferase-like" evidence="1">
    <location>
        <begin position="139"/>
        <end position="281"/>
    </location>
</feature>
<dbReference type="PANTHER" id="PTHR10695:SF46">
    <property type="entry name" value="BIFUNCTIONAL COENZYME A SYNTHASE-RELATED"/>
    <property type="match status" value="1"/>
</dbReference>
<dbReference type="InterPro" id="IPR014729">
    <property type="entry name" value="Rossmann-like_a/b/a_fold"/>
</dbReference>
<dbReference type="GO" id="GO:0015937">
    <property type="term" value="P:coenzyme A biosynthetic process"/>
    <property type="evidence" value="ECO:0007669"/>
    <property type="project" value="TreeGrafter"/>
</dbReference>
<reference evidence="2 3" key="1">
    <citation type="submission" date="2016-08" db="EMBL/GenBank/DDBJ databases">
        <title>Draft genome sequence of allopolyploid Zygosaccharomyces rouxii.</title>
        <authorList>
            <person name="Watanabe J."/>
            <person name="Uehara K."/>
            <person name="Mogi Y."/>
            <person name="Tsukioka Y."/>
        </authorList>
    </citation>
    <scope>NUCLEOTIDE SEQUENCE [LARGE SCALE GENOMIC DNA]</scope>
    <source>
        <strain evidence="2 3">NBRC 110957</strain>
    </source>
</reference>
<evidence type="ECO:0000259" key="1">
    <source>
        <dbReference type="Pfam" id="PF01467"/>
    </source>
</evidence>
<dbReference type="EMBL" id="BDGX01000037">
    <property type="protein sequence ID" value="GAV53800.1"/>
    <property type="molecule type" value="Genomic_DNA"/>
</dbReference>